<dbReference type="PRINTS" id="PR00625">
    <property type="entry name" value="JDOMAIN"/>
</dbReference>
<dbReference type="GO" id="GO:0003677">
    <property type="term" value="F:DNA binding"/>
    <property type="evidence" value="ECO:0007669"/>
    <property type="project" value="UniProtKB-KW"/>
</dbReference>
<dbReference type="InterPro" id="IPR036869">
    <property type="entry name" value="J_dom_sf"/>
</dbReference>
<dbReference type="Gene3D" id="2.60.260.20">
    <property type="entry name" value="Urease metallochaperone UreE, N-terminal domain"/>
    <property type="match status" value="2"/>
</dbReference>
<dbReference type="PROSITE" id="PS50076">
    <property type="entry name" value="DNAJ_2"/>
    <property type="match status" value="1"/>
</dbReference>
<dbReference type="Gene3D" id="1.10.287.110">
    <property type="entry name" value="DnaJ domain"/>
    <property type="match status" value="1"/>
</dbReference>
<dbReference type="FunFam" id="2.60.260.20:FF:000013">
    <property type="entry name" value="DnaJ subfamily B member 11"/>
    <property type="match status" value="1"/>
</dbReference>
<dbReference type="PANTHER" id="PTHR43096">
    <property type="entry name" value="DNAJ HOMOLOG 1, MITOCHONDRIAL-RELATED"/>
    <property type="match status" value="1"/>
</dbReference>
<evidence type="ECO:0000256" key="1">
    <source>
        <dbReference type="ARBA" id="ARBA00022490"/>
    </source>
</evidence>
<dbReference type="AlphaFoldDB" id="A0A3B0YLS6"/>
<dbReference type="GO" id="GO:0005737">
    <property type="term" value="C:cytoplasm"/>
    <property type="evidence" value="ECO:0007669"/>
    <property type="project" value="TreeGrafter"/>
</dbReference>
<name>A0A3B0YLS6_9ZZZZ</name>
<keyword evidence="1" id="KW-0963">Cytoplasm</keyword>
<keyword evidence="3" id="KW-0143">Chaperone</keyword>
<dbReference type="CDD" id="cd10747">
    <property type="entry name" value="DnaJ_C"/>
    <property type="match status" value="1"/>
</dbReference>
<gene>
    <name evidence="5" type="ORF">MNBD_GAMMA14-1958</name>
</gene>
<dbReference type="Pfam" id="PF01556">
    <property type="entry name" value="DnaJ_C"/>
    <property type="match status" value="1"/>
</dbReference>
<dbReference type="InterPro" id="IPR002939">
    <property type="entry name" value="DnaJ_C"/>
</dbReference>
<dbReference type="PANTHER" id="PTHR43096:SF52">
    <property type="entry name" value="DNAJ HOMOLOG 1, MITOCHONDRIAL-RELATED"/>
    <property type="match status" value="1"/>
</dbReference>
<evidence type="ECO:0000259" key="4">
    <source>
        <dbReference type="PROSITE" id="PS50076"/>
    </source>
</evidence>
<dbReference type="SUPFAM" id="SSF46565">
    <property type="entry name" value="Chaperone J-domain"/>
    <property type="match status" value="1"/>
</dbReference>
<dbReference type="Pfam" id="PF00226">
    <property type="entry name" value="DnaJ"/>
    <property type="match status" value="1"/>
</dbReference>
<dbReference type="EMBL" id="UOFM01000180">
    <property type="protein sequence ID" value="VAW76507.1"/>
    <property type="molecule type" value="Genomic_DNA"/>
</dbReference>
<dbReference type="GO" id="GO:0051082">
    <property type="term" value="F:unfolded protein binding"/>
    <property type="evidence" value="ECO:0007669"/>
    <property type="project" value="InterPro"/>
</dbReference>
<dbReference type="FunFam" id="2.60.260.20:FF:000008">
    <property type="entry name" value="Curved DNA-binding protein"/>
    <property type="match status" value="1"/>
</dbReference>
<proteinExistence type="predicted"/>
<dbReference type="SUPFAM" id="SSF49493">
    <property type="entry name" value="HSP40/DnaJ peptide-binding domain"/>
    <property type="match status" value="2"/>
</dbReference>
<sequence length="316" mass="34787">MEFKDYYKIIGVERDATQDQIKRAYRKLARKYHPDVSKEADAEERFKEVGEAYEVLKDPEKRAAYDQLGANWKAGHDFNPPPDWDAGFEFGGGGYTTGDGADYSDFFESLFGQRFGGGRSGRPRGGFHARGEDHHAKVLIDLEDAFRGATRAITLRHPELDESGHVVNREHTLNVKIPKGVREGQRIRLSGQGAPGMGDGPAGDLYLEIGFNPHPLYRVEGRDLYLDLPVAPWEAALGATVKTPTPGGPVDLKIPAGTRSGQKLRLKGRGIPGKPPGDIFVIPQITLPPADDEAAKALYQKMEQELAFNPRSKLGV</sequence>
<protein>
    <submittedName>
        <fullName evidence="5">DnaJ-class molecular chaperone CbpA</fullName>
    </submittedName>
</protein>
<evidence type="ECO:0000256" key="2">
    <source>
        <dbReference type="ARBA" id="ARBA00023125"/>
    </source>
</evidence>
<feature type="domain" description="J" evidence="4">
    <location>
        <begin position="5"/>
        <end position="69"/>
    </location>
</feature>
<reference evidence="5" key="1">
    <citation type="submission" date="2018-06" db="EMBL/GenBank/DDBJ databases">
        <authorList>
            <person name="Zhirakovskaya E."/>
        </authorList>
    </citation>
    <scope>NUCLEOTIDE SEQUENCE</scope>
</reference>
<dbReference type="InterPro" id="IPR001623">
    <property type="entry name" value="DnaJ_domain"/>
</dbReference>
<dbReference type="InterPro" id="IPR008971">
    <property type="entry name" value="HSP40/DnaJ_pept-bd"/>
</dbReference>
<dbReference type="InterPro" id="IPR018253">
    <property type="entry name" value="DnaJ_domain_CS"/>
</dbReference>
<accession>A0A3B0YLS6</accession>
<organism evidence="5">
    <name type="scientific">hydrothermal vent metagenome</name>
    <dbReference type="NCBI Taxonomy" id="652676"/>
    <lineage>
        <taxon>unclassified sequences</taxon>
        <taxon>metagenomes</taxon>
        <taxon>ecological metagenomes</taxon>
    </lineage>
</organism>
<dbReference type="CDD" id="cd06257">
    <property type="entry name" value="DnaJ"/>
    <property type="match status" value="1"/>
</dbReference>
<evidence type="ECO:0000256" key="3">
    <source>
        <dbReference type="ARBA" id="ARBA00023186"/>
    </source>
</evidence>
<keyword evidence="2" id="KW-0238">DNA-binding</keyword>
<dbReference type="SMART" id="SM00271">
    <property type="entry name" value="DnaJ"/>
    <property type="match status" value="1"/>
</dbReference>
<evidence type="ECO:0000313" key="5">
    <source>
        <dbReference type="EMBL" id="VAW76507.1"/>
    </source>
</evidence>
<dbReference type="GO" id="GO:0042026">
    <property type="term" value="P:protein refolding"/>
    <property type="evidence" value="ECO:0007669"/>
    <property type="project" value="TreeGrafter"/>
</dbReference>
<dbReference type="PROSITE" id="PS00636">
    <property type="entry name" value="DNAJ_1"/>
    <property type="match status" value="1"/>
</dbReference>